<accession>A0A4Y8X4G6</accession>
<dbReference type="PANTHER" id="PTHR39337">
    <property type="entry name" value="BLR5642 PROTEIN"/>
    <property type="match status" value="1"/>
</dbReference>
<evidence type="ECO:0000313" key="2">
    <source>
        <dbReference type="Proteomes" id="UP000560081"/>
    </source>
</evidence>
<comment type="caution">
    <text evidence="1">The sequence shown here is derived from an EMBL/GenBank/DDBJ whole genome shotgun (WGS) entry which is preliminary data.</text>
</comment>
<dbReference type="AlphaFoldDB" id="A0A4Y8X4G6"/>
<organism evidence="1 2">
    <name type="scientific">Micrococcus flavus</name>
    <dbReference type="NCBI Taxonomy" id="384602"/>
    <lineage>
        <taxon>Bacteria</taxon>
        <taxon>Bacillati</taxon>
        <taxon>Actinomycetota</taxon>
        <taxon>Actinomycetes</taxon>
        <taxon>Micrococcales</taxon>
        <taxon>Micrococcaceae</taxon>
        <taxon>Micrococcus</taxon>
    </lineage>
</organism>
<dbReference type="Pfam" id="PF04343">
    <property type="entry name" value="DUF488"/>
    <property type="match status" value="1"/>
</dbReference>
<dbReference type="PANTHER" id="PTHR39337:SF1">
    <property type="entry name" value="BLR5642 PROTEIN"/>
    <property type="match status" value="1"/>
</dbReference>
<protein>
    <submittedName>
        <fullName evidence="1">Uncharacterized protein (DUF488 family)</fullName>
    </submittedName>
</protein>
<dbReference type="RefSeq" id="WP_135028466.1">
    <property type="nucleotide sequence ID" value="NZ_BMLA01000001.1"/>
</dbReference>
<gene>
    <name evidence="1" type="ORF">BJ976_001528</name>
</gene>
<dbReference type="InterPro" id="IPR007438">
    <property type="entry name" value="DUF488"/>
</dbReference>
<name>A0A4Y8X4G6_9MICC</name>
<sequence>MREQMWIVGHGYEGRTIAQYVADLSAWRADVVVDVRLNAISRKKGFSKTALRAALTDAGIRYEHRPELGNPKDNRGGFWAPGSADHAQAVHRFGELLGADAALEAVQEVADMARSERVVLLCFEASERCCHRQVVLERVKAVGAARELVTA</sequence>
<reference evidence="1 2" key="1">
    <citation type="submission" date="2020-08" db="EMBL/GenBank/DDBJ databases">
        <title>Sequencing the genomes of 1000 actinobacteria strains.</title>
        <authorList>
            <person name="Klenk H.-P."/>
        </authorList>
    </citation>
    <scope>NUCLEOTIDE SEQUENCE [LARGE SCALE GENOMIC DNA]</scope>
    <source>
        <strain evidence="1 2">DSM 19079</strain>
    </source>
</reference>
<dbReference type="EMBL" id="JACHMC010000001">
    <property type="protein sequence ID" value="MBB4883177.1"/>
    <property type="molecule type" value="Genomic_DNA"/>
</dbReference>
<proteinExistence type="predicted"/>
<dbReference type="OrthoDB" id="9789109at2"/>
<keyword evidence="2" id="KW-1185">Reference proteome</keyword>
<evidence type="ECO:0000313" key="1">
    <source>
        <dbReference type="EMBL" id="MBB4883177.1"/>
    </source>
</evidence>
<dbReference type="Proteomes" id="UP000560081">
    <property type="component" value="Unassembled WGS sequence"/>
</dbReference>